<reference evidence="12" key="1">
    <citation type="journal article" date="2014" name="Nat. Commun.">
        <title>The emerging biofuel crop Camelina sativa retains a highly undifferentiated hexaploid genome structure.</title>
        <authorList>
            <person name="Kagale S."/>
            <person name="Koh C."/>
            <person name="Nixon J."/>
            <person name="Bollina V."/>
            <person name="Clarke W.E."/>
            <person name="Tuteja R."/>
            <person name="Spillane C."/>
            <person name="Robinson S.J."/>
            <person name="Links M.G."/>
            <person name="Clarke C."/>
            <person name="Higgins E.E."/>
            <person name="Huebert T."/>
            <person name="Sharpe A.G."/>
            <person name="Parkin I.A."/>
        </authorList>
    </citation>
    <scope>NUCLEOTIDE SEQUENCE [LARGE SCALE GENOMIC DNA]</scope>
    <source>
        <strain evidence="12">cv. DH55</strain>
    </source>
</reference>
<feature type="region of interest" description="Disordered" evidence="10">
    <location>
        <begin position="187"/>
        <end position="232"/>
    </location>
</feature>
<dbReference type="PROSITE" id="PS00028">
    <property type="entry name" value="ZINC_FINGER_C2H2_1"/>
    <property type="match status" value="2"/>
</dbReference>
<name>A0ABM0TT83_CAMSA</name>
<dbReference type="PROSITE" id="PS50157">
    <property type="entry name" value="ZINC_FINGER_C2H2_2"/>
    <property type="match status" value="2"/>
</dbReference>
<dbReference type="InterPro" id="IPR013087">
    <property type="entry name" value="Znf_C2H2_type"/>
</dbReference>
<dbReference type="PANTHER" id="PTHR26374">
    <property type="entry name" value="ZINC FINGER PROTEIN ZAT5"/>
    <property type="match status" value="1"/>
</dbReference>
<evidence type="ECO:0000256" key="2">
    <source>
        <dbReference type="ARBA" id="ARBA00022723"/>
    </source>
</evidence>
<keyword evidence="7" id="KW-0804">Transcription</keyword>
<feature type="compositionally biased region" description="Acidic residues" evidence="10">
    <location>
        <begin position="197"/>
        <end position="212"/>
    </location>
</feature>
<evidence type="ECO:0000256" key="3">
    <source>
        <dbReference type="ARBA" id="ARBA00022737"/>
    </source>
</evidence>
<keyword evidence="5" id="KW-0862">Zinc</keyword>
<keyword evidence="8" id="KW-0539">Nucleus</keyword>
<gene>
    <name evidence="13" type="primary">LOC104715272</name>
</gene>
<evidence type="ECO:0000256" key="10">
    <source>
        <dbReference type="SAM" id="MobiDB-lite"/>
    </source>
</evidence>
<dbReference type="GeneID" id="104715272"/>
<keyword evidence="3" id="KW-0677">Repeat</keyword>
<sequence>MSVTSKNNDQTIEDTAQSCLMLLSRVGECSGGEDQRRVFRCKTCMKEFSSYQALGGHRAKHKKPINETDDQSSSLSKKPKTTTHSCPLCGLKFPIGQALGGHMTKHRNQNDSSTLVTHSVNKIEESVFGTEIDNRIEHPQKSEPVNLQFDLFGISAWPSDGTTSHVKSIDECESRAYVTEIRSYKELKEEHSVHGSDEDEEVYDEDLSDNNDECNREEVGSVDEESIKTDDE</sequence>
<dbReference type="Proteomes" id="UP000694864">
    <property type="component" value="Chromosome 9"/>
</dbReference>
<evidence type="ECO:0000259" key="11">
    <source>
        <dbReference type="PROSITE" id="PS50157"/>
    </source>
</evidence>
<keyword evidence="6" id="KW-0805">Transcription regulation</keyword>
<feature type="domain" description="C2H2-type" evidence="11">
    <location>
        <begin position="39"/>
        <end position="61"/>
    </location>
</feature>
<dbReference type="Pfam" id="PF13912">
    <property type="entry name" value="zf-C2H2_6"/>
    <property type="match status" value="2"/>
</dbReference>
<feature type="compositionally biased region" description="Basic and acidic residues" evidence="10">
    <location>
        <begin position="187"/>
        <end position="196"/>
    </location>
</feature>
<organism evidence="12 13">
    <name type="scientific">Camelina sativa</name>
    <name type="common">False flax</name>
    <name type="synonym">Myagrum sativum</name>
    <dbReference type="NCBI Taxonomy" id="90675"/>
    <lineage>
        <taxon>Eukaryota</taxon>
        <taxon>Viridiplantae</taxon>
        <taxon>Streptophyta</taxon>
        <taxon>Embryophyta</taxon>
        <taxon>Tracheophyta</taxon>
        <taxon>Spermatophyta</taxon>
        <taxon>Magnoliopsida</taxon>
        <taxon>eudicotyledons</taxon>
        <taxon>Gunneridae</taxon>
        <taxon>Pentapetalae</taxon>
        <taxon>rosids</taxon>
        <taxon>malvids</taxon>
        <taxon>Brassicales</taxon>
        <taxon>Brassicaceae</taxon>
        <taxon>Camelineae</taxon>
        <taxon>Camelina</taxon>
    </lineage>
</organism>
<feature type="compositionally biased region" description="Basic and acidic residues" evidence="10">
    <location>
        <begin position="213"/>
        <end position="232"/>
    </location>
</feature>
<dbReference type="SUPFAM" id="SSF57667">
    <property type="entry name" value="beta-beta-alpha zinc fingers"/>
    <property type="match status" value="1"/>
</dbReference>
<dbReference type="Gene3D" id="3.30.160.60">
    <property type="entry name" value="Classic Zinc Finger"/>
    <property type="match status" value="1"/>
</dbReference>
<keyword evidence="12" id="KW-1185">Reference proteome</keyword>
<reference evidence="13" key="2">
    <citation type="submission" date="2025-08" db="UniProtKB">
        <authorList>
            <consortium name="RefSeq"/>
        </authorList>
    </citation>
    <scope>IDENTIFICATION</scope>
    <source>
        <tissue evidence="13">Leaf</tissue>
    </source>
</reference>
<keyword evidence="2" id="KW-0479">Metal-binding</keyword>
<evidence type="ECO:0000313" key="12">
    <source>
        <dbReference type="Proteomes" id="UP000694864"/>
    </source>
</evidence>
<keyword evidence="4 9" id="KW-0863">Zinc-finger</keyword>
<evidence type="ECO:0000256" key="9">
    <source>
        <dbReference type="PROSITE-ProRule" id="PRU00042"/>
    </source>
</evidence>
<dbReference type="InterPro" id="IPR036236">
    <property type="entry name" value="Znf_C2H2_sf"/>
</dbReference>
<dbReference type="PANTHER" id="PTHR26374:SF388">
    <property type="entry name" value="ZINC FINGER PROTEIN ZAT7-RELATED"/>
    <property type="match status" value="1"/>
</dbReference>
<dbReference type="SMART" id="SM00355">
    <property type="entry name" value="ZnF_C2H2"/>
    <property type="match status" value="2"/>
</dbReference>
<comment type="subcellular location">
    <subcellularLocation>
        <location evidence="1">Nucleus</location>
    </subcellularLocation>
</comment>
<evidence type="ECO:0000256" key="8">
    <source>
        <dbReference type="ARBA" id="ARBA00023242"/>
    </source>
</evidence>
<dbReference type="RefSeq" id="XP_010430992.1">
    <property type="nucleotide sequence ID" value="XM_010432690.1"/>
</dbReference>
<feature type="domain" description="C2H2-type" evidence="11">
    <location>
        <begin position="84"/>
        <end position="111"/>
    </location>
</feature>
<evidence type="ECO:0000256" key="7">
    <source>
        <dbReference type="ARBA" id="ARBA00023163"/>
    </source>
</evidence>
<evidence type="ECO:0000256" key="5">
    <source>
        <dbReference type="ARBA" id="ARBA00022833"/>
    </source>
</evidence>
<evidence type="ECO:0000256" key="4">
    <source>
        <dbReference type="ARBA" id="ARBA00022771"/>
    </source>
</evidence>
<evidence type="ECO:0000256" key="6">
    <source>
        <dbReference type="ARBA" id="ARBA00023015"/>
    </source>
</evidence>
<accession>A0ABM0TT83</accession>
<evidence type="ECO:0000256" key="1">
    <source>
        <dbReference type="ARBA" id="ARBA00004123"/>
    </source>
</evidence>
<evidence type="ECO:0000313" key="13">
    <source>
        <dbReference type="RefSeq" id="XP_010430992.1"/>
    </source>
</evidence>
<protein>
    <submittedName>
        <fullName evidence="13">Zinc finger protein ZAT4-like</fullName>
    </submittedName>
</protein>
<feature type="region of interest" description="Disordered" evidence="10">
    <location>
        <begin position="55"/>
        <end position="83"/>
    </location>
</feature>
<proteinExistence type="predicted"/>